<dbReference type="Pfam" id="PF08240">
    <property type="entry name" value="ADH_N"/>
    <property type="match status" value="1"/>
</dbReference>
<feature type="domain" description="Enoyl reductase (ER)" evidence="1">
    <location>
        <begin position="23"/>
        <end position="328"/>
    </location>
</feature>
<dbReference type="OrthoDB" id="201656at2759"/>
<name>A0A068S8J4_9FUNG</name>
<dbReference type="InterPro" id="IPR020843">
    <property type="entry name" value="ER"/>
</dbReference>
<sequence length="409" mass="44238">MTDSSSTIPPTMHALQVTHYGPAEESLKYVEIKTPAIRNPTDILVKVKAAGVNAADTKYHSGNVSNMLFNALFKSPQAIIGGDYSGIVVAKGSAVKDFDIGDEVYGSLEMPVGLEYGSYAEYLVATLGKGAIMKKPSNMSFEEAAAVGVATITAYQGIVVLGNLPNSGEKKILVIGASGGVGTYAVQIGKAIGVKVVAICSDKNAKLVSSLDADRVVAYNLQQDMEELKKELGTYDLIFDCIGGDGYYNHFVGLLKKGSVYSTAVGPQSHLGSEKIGVLDTTKVAFTVMGRMIAGSRPYRMAAVHVPWHRFADEIHPLLANGSIKSVLREDQIFDLKDGAKAHLKSSFIERWERLSFVSNCSFEVHPYYIFSPILSIILLRMYIYCMQIALLINNTFNSHGVIVSMLTL</sequence>
<accession>A0A068S8J4</accession>
<dbReference type="InterPro" id="IPR011032">
    <property type="entry name" value="GroES-like_sf"/>
</dbReference>
<organism evidence="2 3">
    <name type="scientific">Lichtheimia corymbifera JMRC:FSU:9682</name>
    <dbReference type="NCBI Taxonomy" id="1263082"/>
    <lineage>
        <taxon>Eukaryota</taxon>
        <taxon>Fungi</taxon>
        <taxon>Fungi incertae sedis</taxon>
        <taxon>Mucoromycota</taxon>
        <taxon>Mucoromycotina</taxon>
        <taxon>Mucoromycetes</taxon>
        <taxon>Mucorales</taxon>
        <taxon>Lichtheimiaceae</taxon>
        <taxon>Lichtheimia</taxon>
    </lineage>
</organism>
<dbReference type="SMART" id="SM00829">
    <property type="entry name" value="PKS_ER"/>
    <property type="match status" value="1"/>
</dbReference>
<evidence type="ECO:0000259" key="1">
    <source>
        <dbReference type="SMART" id="SM00829"/>
    </source>
</evidence>
<dbReference type="GO" id="GO:0016491">
    <property type="term" value="F:oxidoreductase activity"/>
    <property type="evidence" value="ECO:0007669"/>
    <property type="project" value="InterPro"/>
</dbReference>
<gene>
    <name evidence="2" type="ORF">LCOR_09014.1</name>
</gene>
<dbReference type="PANTHER" id="PTHR11695">
    <property type="entry name" value="ALCOHOL DEHYDROGENASE RELATED"/>
    <property type="match status" value="1"/>
</dbReference>
<proteinExistence type="predicted"/>
<keyword evidence="3" id="KW-1185">Reference proteome</keyword>
<dbReference type="InterPro" id="IPR036291">
    <property type="entry name" value="NAD(P)-bd_dom_sf"/>
</dbReference>
<protein>
    <submittedName>
        <fullName evidence="2">Zinc-binding alcohol dehydrogenase</fullName>
    </submittedName>
</protein>
<dbReference type="SUPFAM" id="SSF50129">
    <property type="entry name" value="GroES-like"/>
    <property type="match status" value="1"/>
</dbReference>
<evidence type="ECO:0000313" key="2">
    <source>
        <dbReference type="EMBL" id="CDH58137.1"/>
    </source>
</evidence>
<dbReference type="CDD" id="cd08267">
    <property type="entry name" value="MDR1"/>
    <property type="match status" value="1"/>
</dbReference>
<dbReference type="VEuPathDB" id="FungiDB:LCOR_09014.1"/>
<dbReference type="AlphaFoldDB" id="A0A068S8J4"/>
<dbReference type="EMBL" id="CBTN010000053">
    <property type="protein sequence ID" value="CDH58137.1"/>
    <property type="molecule type" value="Genomic_DNA"/>
</dbReference>
<dbReference type="InterPro" id="IPR050700">
    <property type="entry name" value="YIM1/Zinc_Alcohol_DH_Fams"/>
</dbReference>
<dbReference type="Proteomes" id="UP000027586">
    <property type="component" value="Unassembled WGS sequence"/>
</dbReference>
<dbReference type="Gene3D" id="3.90.180.10">
    <property type="entry name" value="Medium-chain alcohol dehydrogenases, catalytic domain"/>
    <property type="match status" value="1"/>
</dbReference>
<comment type="caution">
    <text evidence="2">The sequence shown here is derived from an EMBL/GenBank/DDBJ whole genome shotgun (WGS) entry which is preliminary data.</text>
</comment>
<dbReference type="SUPFAM" id="SSF51735">
    <property type="entry name" value="NAD(P)-binding Rossmann-fold domains"/>
    <property type="match status" value="1"/>
</dbReference>
<evidence type="ECO:0000313" key="3">
    <source>
        <dbReference type="Proteomes" id="UP000027586"/>
    </source>
</evidence>
<dbReference type="Pfam" id="PF00107">
    <property type="entry name" value="ADH_zinc_N"/>
    <property type="match status" value="1"/>
</dbReference>
<dbReference type="InterPro" id="IPR013154">
    <property type="entry name" value="ADH-like_N"/>
</dbReference>
<dbReference type="Gene3D" id="3.40.50.720">
    <property type="entry name" value="NAD(P)-binding Rossmann-like Domain"/>
    <property type="match status" value="1"/>
</dbReference>
<reference evidence="2" key="1">
    <citation type="submission" date="2013-08" db="EMBL/GenBank/DDBJ databases">
        <title>Gene expansion shapes genome architecture in the human pathogen Lichtheimia corymbifera: an evolutionary genomics analysis in the ancient terrestrial Mucorales (Mucoromycotina).</title>
        <authorList>
            <person name="Schwartze V.U."/>
            <person name="Winter S."/>
            <person name="Shelest E."/>
            <person name="Marcet-Houben M."/>
            <person name="Horn F."/>
            <person name="Wehner S."/>
            <person name="Hoffmann K."/>
            <person name="Riege K."/>
            <person name="Sammeth M."/>
            <person name="Nowrousian M."/>
            <person name="Valiante V."/>
            <person name="Linde J."/>
            <person name="Jacobsen I.D."/>
            <person name="Marz M."/>
            <person name="Brakhage A.A."/>
            <person name="Gabaldon T."/>
            <person name="Bocker S."/>
            <person name="Voigt K."/>
        </authorList>
    </citation>
    <scope>NUCLEOTIDE SEQUENCE [LARGE SCALE GENOMIC DNA]</scope>
    <source>
        <strain evidence="2">FSU 9682</strain>
    </source>
</reference>
<dbReference type="STRING" id="1263082.A0A068S8J4"/>
<dbReference type="PANTHER" id="PTHR11695:SF294">
    <property type="entry name" value="RETICULON-4-INTERACTING PROTEIN 1, MITOCHONDRIAL"/>
    <property type="match status" value="1"/>
</dbReference>
<dbReference type="InterPro" id="IPR013149">
    <property type="entry name" value="ADH-like_C"/>
</dbReference>